<dbReference type="SUPFAM" id="SSF52402">
    <property type="entry name" value="Adenine nucleotide alpha hydrolases-like"/>
    <property type="match status" value="2"/>
</dbReference>
<evidence type="ECO:0000256" key="2">
    <source>
        <dbReference type="SAM" id="MobiDB-lite"/>
    </source>
</evidence>
<dbReference type="AlphaFoldDB" id="A0A2V0NLX8"/>
<name>A0A2V0NLX8_9CHLO</name>
<organism evidence="4 5">
    <name type="scientific">Raphidocelis subcapitata</name>
    <dbReference type="NCBI Taxonomy" id="307507"/>
    <lineage>
        <taxon>Eukaryota</taxon>
        <taxon>Viridiplantae</taxon>
        <taxon>Chlorophyta</taxon>
        <taxon>core chlorophytes</taxon>
        <taxon>Chlorophyceae</taxon>
        <taxon>CS clade</taxon>
        <taxon>Sphaeropleales</taxon>
        <taxon>Selenastraceae</taxon>
        <taxon>Raphidocelis</taxon>
    </lineage>
</organism>
<dbReference type="InParanoid" id="A0A2V0NLX8"/>
<dbReference type="EMBL" id="BDRX01000001">
    <property type="protein sequence ID" value="GBF87382.1"/>
    <property type="molecule type" value="Genomic_DNA"/>
</dbReference>
<comment type="similarity">
    <text evidence="1">Belongs to the universal stress protein A family.</text>
</comment>
<keyword evidence="4" id="KW-0282">Flagellum</keyword>
<evidence type="ECO:0000313" key="4">
    <source>
        <dbReference type="EMBL" id="GBF87382.1"/>
    </source>
</evidence>
<gene>
    <name evidence="4" type="ORF">Rsub_00093</name>
</gene>
<evidence type="ECO:0000259" key="3">
    <source>
        <dbReference type="Pfam" id="PF00582"/>
    </source>
</evidence>
<feature type="domain" description="UspA" evidence="3">
    <location>
        <begin position="164"/>
        <end position="309"/>
    </location>
</feature>
<sequence>MPLDAEAEWTRQHPDERLIIGVAVDGSSIGDKALAVAAGFYREKRGDKIVLLHVSDASKTWLPRHLTPRQLETTYLGKASELHVRAEWACADKGSGQSTCEALTALAEARAVALLVVGSFGRKGEKSFDMLGTVSDYSLRESHCSVCVVRSTSPPAAPDGGMDFLFATDGSKAAALAFVSLVRQLLRPSDKVLVAHATYDHTAAAAASGELFAPYEALMKKHKARARGLCARGLFAGPAHSPTQSTVGGECTTWHVAREKRMSEGILELAAARQVNVLAVGISGYGKAKLGSVSEDLSLKVPCNTLVIKDRGDAQGPGSGAGGGLAGAGARTLTGMLLPQGAKPPGSLERKSLQAADSKRALQKMGSSNKG</sequence>
<protein>
    <submittedName>
        <fullName evidence="4">Flagellar associated protein</fullName>
    </submittedName>
</protein>
<reference evidence="4 5" key="1">
    <citation type="journal article" date="2018" name="Sci. Rep.">
        <title>Raphidocelis subcapitata (=Pseudokirchneriella subcapitata) provides an insight into genome evolution and environmental adaptations in the Sphaeropleales.</title>
        <authorList>
            <person name="Suzuki S."/>
            <person name="Yamaguchi H."/>
            <person name="Nakajima N."/>
            <person name="Kawachi M."/>
        </authorList>
    </citation>
    <scope>NUCLEOTIDE SEQUENCE [LARGE SCALE GENOMIC DNA]</scope>
    <source>
        <strain evidence="4 5">NIES-35</strain>
    </source>
</reference>
<accession>A0A2V0NLX8</accession>
<dbReference type="Gene3D" id="3.40.50.620">
    <property type="entry name" value="HUPs"/>
    <property type="match status" value="2"/>
</dbReference>
<evidence type="ECO:0000256" key="1">
    <source>
        <dbReference type="ARBA" id="ARBA00008791"/>
    </source>
</evidence>
<proteinExistence type="inferred from homology"/>
<dbReference type="OrthoDB" id="843225at2759"/>
<evidence type="ECO:0000313" key="5">
    <source>
        <dbReference type="Proteomes" id="UP000247498"/>
    </source>
</evidence>
<dbReference type="InterPro" id="IPR014729">
    <property type="entry name" value="Rossmann-like_a/b/a_fold"/>
</dbReference>
<dbReference type="PANTHER" id="PTHR46268">
    <property type="entry name" value="STRESS RESPONSE PROTEIN NHAX"/>
    <property type="match status" value="1"/>
</dbReference>
<feature type="domain" description="UspA" evidence="3">
    <location>
        <begin position="20"/>
        <end position="150"/>
    </location>
</feature>
<feature type="region of interest" description="Disordered" evidence="2">
    <location>
        <begin position="335"/>
        <end position="371"/>
    </location>
</feature>
<comment type="caution">
    <text evidence="4">The sequence shown here is derived from an EMBL/GenBank/DDBJ whole genome shotgun (WGS) entry which is preliminary data.</text>
</comment>
<keyword evidence="4" id="KW-0966">Cell projection</keyword>
<dbReference type="Pfam" id="PF00582">
    <property type="entry name" value="Usp"/>
    <property type="match status" value="2"/>
</dbReference>
<dbReference type="PANTHER" id="PTHR46268:SF6">
    <property type="entry name" value="UNIVERSAL STRESS PROTEIN UP12"/>
    <property type="match status" value="1"/>
</dbReference>
<dbReference type="InterPro" id="IPR006016">
    <property type="entry name" value="UspA"/>
</dbReference>
<keyword evidence="4" id="KW-0969">Cilium</keyword>
<keyword evidence="5" id="KW-1185">Reference proteome</keyword>
<dbReference type="Proteomes" id="UP000247498">
    <property type="component" value="Unassembled WGS sequence"/>
</dbReference>
<feature type="compositionally biased region" description="Basic and acidic residues" evidence="2">
    <location>
        <begin position="348"/>
        <end position="360"/>
    </location>
</feature>